<organism evidence="5 6">
    <name type="scientific">Vitreoscilla massiliensis</name>
    <dbReference type="NCBI Taxonomy" id="1689272"/>
    <lineage>
        <taxon>Bacteria</taxon>
        <taxon>Pseudomonadati</taxon>
        <taxon>Pseudomonadota</taxon>
        <taxon>Betaproteobacteria</taxon>
        <taxon>Neisseriales</taxon>
        <taxon>Neisseriaceae</taxon>
        <taxon>Vitreoscilla</taxon>
    </lineage>
</organism>
<dbReference type="PROSITE" id="PS50949">
    <property type="entry name" value="HTH_GNTR"/>
    <property type="match status" value="1"/>
</dbReference>
<proteinExistence type="predicted"/>
<dbReference type="Gene3D" id="1.20.120.530">
    <property type="entry name" value="GntR ligand-binding domain-like"/>
    <property type="match status" value="1"/>
</dbReference>
<dbReference type="PANTHER" id="PTHR43537">
    <property type="entry name" value="TRANSCRIPTIONAL REGULATOR, GNTR FAMILY"/>
    <property type="match status" value="1"/>
</dbReference>
<dbReference type="CDD" id="cd07377">
    <property type="entry name" value="WHTH_GntR"/>
    <property type="match status" value="1"/>
</dbReference>
<evidence type="ECO:0000313" key="5">
    <source>
        <dbReference type="EMBL" id="UOO90082.1"/>
    </source>
</evidence>
<dbReference type="RefSeq" id="WP_058356276.1">
    <property type="nucleotide sequence ID" value="NZ_CABKVG010000008.1"/>
</dbReference>
<dbReference type="InterPro" id="IPR008920">
    <property type="entry name" value="TF_FadR/GntR_C"/>
</dbReference>
<dbReference type="InterPro" id="IPR036388">
    <property type="entry name" value="WH-like_DNA-bd_sf"/>
</dbReference>
<dbReference type="InterPro" id="IPR036390">
    <property type="entry name" value="WH_DNA-bd_sf"/>
</dbReference>
<keyword evidence="1" id="KW-0805">Transcription regulation</keyword>
<protein>
    <submittedName>
        <fullName evidence="5">FadR family transcriptional regulator</fullName>
    </submittedName>
</protein>
<dbReference type="Proteomes" id="UP000832011">
    <property type="component" value="Chromosome"/>
</dbReference>
<dbReference type="EMBL" id="CP091511">
    <property type="protein sequence ID" value="UOO90082.1"/>
    <property type="molecule type" value="Genomic_DNA"/>
</dbReference>
<dbReference type="Gene3D" id="1.10.10.10">
    <property type="entry name" value="Winged helix-like DNA-binding domain superfamily/Winged helix DNA-binding domain"/>
    <property type="match status" value="1"/>
</dbReference>
<dbReference type="Pfam" id="PF07729">
    <property type="entry name" value="FCD"/>
    <property type="match status" value="1"/>
</dbReference>
<dbReference type="InterPro" id="IPR000524">
    <property type="entry name" value="Tscrpt_reg_HTH_GntR"/>
</dbReference>
<dbReference type="SUPFAM" id="SSF48008">
    <property type="entry name" value="GntR ligand-binding domain-like"/>
    <property type="match status" value="1"/>
</dbReference>
<dbReference type="SMART" id="SM00345">
    <property type="entry name" value="HTH_GNTR"/>
    <property type="match status" value="1"/>
</dbReference>
<dbReference type="InterPro" id="IPR011711">
    <property type="entry name" value="GntR_C"/>
</dbReference>
<accession>A0ABY4E2T7</accession>
<dbReference type="SMART" id="SM00895">
    <property type="entry name" value="FCD"/>
    <property type="match status" value="1"/>
</dbReference>
<gene>
    <name evidence="5" type="ORF">LVJ82_03580</name>
</gene>
<evidence type="ECO:0000256" key="1">
    <source>
        <dbReference type="ARBA" id="ARBA00023015"/>
    </source>
</evidence>
<keyword evidence="3" id="KW-0804">Transcription</keyword>
<evidence type="ECO:0000313" key="6">
    <source>
        <dbReference type="Proteomes" id="UP000832011"/>
    </source>
</evidence>
<evidence type="ECO:0000256" key="3">
    <source>
        <dbReference type="ARBA" id="ARBA00023163"/>
    </source>
</evidence>
<evidence type="ECO:0000259" key="4">
    <source>
        <dbReference type="PROSITE" id="PS50949"/>
    </source>
</evidence>
<sequence length="239" mass="27168">METTRLYQKIADEIKQKIRDNTYPIGHQLPPERDFAAQLGVSRTSVREAIIALEVSGWVDVKVGSGVYVKCPDQSKIGHTEPQIHPQLLPYLAQGDDITPFEVLQARLLLEPEFAALAAANRSDELMQEIKDAYIMNVSDNLNASTEHIGDRLFHIKIAEASGNPAYAYFIRYLLGKQYTELFNRLQTLYTPEDMPLRSQVEHHQILIAIEKQRPEQARIAMQTHLNSVIEIFSRSVDV</sequence>
<reference evidence="5 6" key="1">
    <citation type="journal article" date="2022" name="Res Sq">
        <title>Evolution of multicellular longitudinally dividing oral cavity symbionts (Neisseriaceae).</title>
        <authorList>
            <person name="Nyongesa S."/>
            <person name="Weber P."/>
            <person name="Bernet E."/>
            <person name="Pullido F."/>
            <person name="Nieckarz M."/>
            <person name="Delaby M."/>
            <person name="Nieves C."/>
            <person name="Viehboeck T."/>
            <person name="Krause N."/>
            <person name="Rivera-Millot A."/>
            <person name="Nakamura A."/>
            <person name="Vischer N."/>
            <person name="VanNieuwenhze M."/>
            <person name="Brun Y."/>
            <person name="Cava F."/>
            <person name="Bulgheresi S."/>
            <person name="Veyrier F."/>
        </authorList>
    </citation>
    <scope>NUCLEOTIDE SEQUENCE [LARGE SCALE GENOMIC DNA]</scope>
    <source>
        <strain evidence="5 6">SN4</strain>
    </source>
</reference>
<name>A0ABY4E2T7_9NEIS</name>
<feature type="domain" description="HTH gntR-type" evidence="4">
    <location>
        <begin position="4"/>
        <end position="72"/>
    </location>
</feature>
<evidence type="ECO:0000256" key="2">
    <source>
        <dbReference type="ARBA" id="ARBA00023125"/>
    </source>
</evidence>
<dbReference type="PRINTS" id="PR00035">
    <property type="entry name" value="HTHGNTR"/>
</dbReference>
<dbReference type="PANTHER" id="PTHR43537:SF5">
    <property type="entry name" value="UXU OPERON TRANSCRIPTIONAL REGULATOR"/>
    <property type="match status" value="1"/>
</dbReference>
<dbReference type="SUPFAM" id="SSF46785">
    <property type="entry name" value="Winged helix' DNA-binding domain"/>
    <property type="match status" value="1"/>
</dbReference>
<keyword evidence="2" id="KW-0238">DNA-binding</keyword>
<dbReference type="Pfam" id="PF00392">
    <property type="entry name" value="GntR"/>
    <property type="match status" value="1"/>
</dbReference>
<keyword evidence="6" id="KW-1185">Reference proteome</keyword>